<sequence length="144" mass="16662">MLKWLRHQLATLTASADIDWEVEPHLTDNVRALLKTARNEGDALTSPRVVRHILTFPDRTLAFSFRDLVPLDWTTSVSERDDAGGWQCECDRVWTPTFADLVLDTHRLWTLALSLHPTLWAYTGMYDESGMQMWYVAPPLLEYE</sequence>
<dbReference type="AlphaFoldDB" id="A0A5B1CBY3"/>
<proteinExistence type="predicted"/>
<dbReference type="InterPro" id="IPR009671">
    <property type="entry name" value="RraB_dom"/>
</dbReference>
<organism evidence="2 3">
    <name type="scientific">Rubripirellula obstinata</name>
    <dbReference type="NCBI Taxonomy" id="406547"/>
    <lineage>
        <taxon>Bacteria</taxon>
        <taxon>Pseudomonadati</taxon>
        <taxon>Planctomycetota</taxon>
        <taxon>Planctomycetia</taxon>
        <taxon>Pirellulales</taxon>
        <taxon>Pirellulaceae</taxon>
        <taxon>Rubripirellula</taxon>
    </lineage>
</organism>
<reference evidence="2 3" key="1">
    <citation type="submission" date="2019-08" db="EMBL/GenBank/DDBJ databases">
        <title>Deep-cultivation of Planctomycetes and their phenomic and genomic characterization uncovers novel biology.</title>
        <authorList>
            <person name="Wiegand S."/>
            <person name="Jogler M."/>
            <person name="Boedeker C."/>
            <person name="Pinto D."/>
            <person name="Vollmers J."/>
            <person name="Rivas-Marin E."/>
            <person name="Kohn T."/>
            <person name="Peeters S.H."/>
            <person name="Heuer A."/>
            <person name="Rast P."/>
            <person name="Oberbeckmann S."/>
            <person name="Bunk B."/>
            <person name="Jeske O."/>
            <person name="Meyerdierks A."/>
            <person name="Storesund J.E."/>
            <person name="Kallscheuer N."/>
            <person name="Luecker S."/>
            <person name="Lage O.M."/>
            <person name="Pohl T."/>
            <person name="Merkel B.J."/>
            <person name="Hornburger P."/>
            <person name="Mueller R.-W."/>
            <person name="Bruemmer F."/>
            <person name="Labrenz M."/>
            <person name="Spormann A.M."/>
            <person name="Op Den Camp H."/>
            <person name="Overmann J."/>
            <person name="Amann R."/>
            <person name="Jetten M.S.M."/>
            <person name="Mascher T."/>
            <person name="Medema M.H."/>
            <person name="Devos D.P."/>
            <person name="Kaster A.-K."/>
            <person name="Ovreas L."/>
            <person name="Rohde M."/>
            <person name="Galperin M.Y."/>
            <person name="Jogler C."/>
        </authorList>
    </citation>
    <scope>NUCLEOTIDE SEQUENCE [LARGE SCALE GENOMIC DNA]</scope>
    <source>
        <strain evidence="2 3">LF1</strain>
    </source>
</reference>
<accession>A0A5B1CBY3</accession>
<protein>
    <recommendedName>
        <fullName evidence="1">Regulator of ribonuclease activity B domain-containing protein</fullName>
    </recommendedName>
</protein>
<dbReference type="Pfam" id="PF06877">
    <property type="entry name" value="RraB"/>
    <property type="match status" value="1"/>
</dbReference>
<keyword evidence="3" id="KW-1185">Reference proteome</keyword>
<dbReference type="OrthoDB" id="278945at2"/>
<dbReference type="EMBL" id="VRLW01000001">
    <property type="protein sequence ID" value="KAA1257525.1"/>
    <property type="molecule type" value="Genomic_DNA"/>
</dbReference>
<evidence type="ECO:0000313" key="3">
    <source>
        <dbReference type="Proteomes" id="UP000322699"/>
    </source>
</evidence>
<comment type="caution">
    <text evidence="2">The sequence shown here is derived from an EMBL/GenBank/DDBJ whole genome shotgun (WGS) entry which is preliminary data.</text>
</comment>
<gene>
    <name evidence="2" type="ORF">LF1_00120</name>
</gene>
<feature type="domain" description="Regulator of ribonuclease activity B" evidence="1">
    <location>
        <begin position="31"/>
        <end position="115"/>
    </location>
</feature>
<dbReference type="SUPFAM" id="SSF89946">
    <property type="entry name" value="Hypothetical protein VC0424"/>
    <property type="match status" value="1"/>
</dbReference>
<evidence type="ECO:0000259" key="1">
    <source>
        <dbReference type="Pfam" id="PF06877"/>
    </source>
</evidence>
<dbReference type="Proteomes" id="UP000322699">
    <property type="component" value="Unassembled WGS sequence"/>
</dbReference>
<dbReference type="RefSeq" id="WP_068267602.1">
    <property type="nucleotide sequence ID" value="NZ_LWSK01000226.1"/>
</dbReference>
<dbReference type="InterPro" id="IPR036701">
    <property type="entry name" value="RraB-like_sf"/>
</dbReference>
<evidence type="ECO:0000313" key="2">
    <source>
        <dbReference type="EMBL" id="KAA1257525.1"/>
    </source>
</evidence>
<name>A0A5B1CBY3_9BACT</name>